<evidence type="ECO:0000256" key="1">
    <source>
        <dbReference type="ARBA" id="ARBA00009477"/>
    </source>
</evidence>
<dbReference type="NCBIfam" id="TIGR01730">
    <property type="entry name" value="RND_mfp"/>
    <property type="match status" value="1"/>
</dbReference>
<sequence length="465" mass="49987">MNRRMFASILGLGCLAAGQGGCAPAARQAEAKSDVPAPVTVTVAPIERRAIERTIEAVGSLRGWEQVTAGTKRPGRVLKVFHDMGDRVRPDEPLIQIDPVDARLAYSVAESRYLAELVRLGISSDAADDFVKRYGISETLVTGPQTEEVIEKVPAVVQYRVTMEKAAQNLARQRNLSRKGAGTAQELEDQESDYRSSVAAYDNAKSTARNAIAVALANRVSRDQSEQMLKDLTILAPHPQQPPPTKTRTDEVVYAIAARSVSEGQMIKEGEAVFDLVVENPLRLWANVPERYSDRIHEGQAVRISVASHPDRTFDGKVSRINPSVDPASRTFQVETVAPNEERLLRPGGFAKAVIVTDSAADASVVPIESIVQYAGVTKLFVLEGDVVRSVDDVVLLNEGSGWVEVESKSLPRSGMVVTTGQSKLAGGTKVVVREPEPEAAKKPAPAAAPTSAPKPAAEPPPAVK</sequence>
<dbReference type="PANTHER" id="PTHR30469">
    <property type="entry name" value="MULTIDRUG RESISTANCE PROTEIN MDTA"/>
    <property type="match status" value="1"/>
</dbReference>
<gene>
    <name evidence="4" type="ORF">PZE19_18150</name>
</gene>
<evidence type="ECO:0000259" key="3">
    <source>
        <dbReference type="Pfam" id="PF25954"/>
    </source>
</evidence>
<protein>
    <submittedName>
        <fullName evidence="4">Efflux RND transporter periplasmic adaptor subunit</fullName>
    </submittedName>
</protein>
<name>A0ABT6FDS4_9BACT</name>
<feature type="region of interest" description="Disordered" evidence="2">
    <location>
        <begin position="427"/>
        <end position="465"/>
    </location>
</feature>
<evidence type="ECO:0000313" key="4">
    <source>
        <dbReference type="EMBL" id="MDG3005715.1"/>
    </source>
</evidence>
<dbReference type="InterPro" id="IPR058792">
    <property type="entry name" value="Beta-barrel_RND_2"/>
</dbReference>
<reference evidence="4 5" key="1">
    <citation type="submission" date="2023-03" db="EMBL/GenBank/DDBJ databases">
        <title>Paludisphaera mucosa sp. nov. a novel planctomycete from northern fen.</title>
        <authorList>
            <person name="Ivanova A."/>
        </authorList>
    </citation>
    <scope>NUCLEOTIDE SEQUENCE [LARGE SCALE GENOMIC DNA]</scope>
    <source>
        <strain evidence="4 5">Pla2</strain>
    </source>
</reference>
<evidence type="ECO:0000313" key="5">
    <source>
        <dbReference type="Proteomes" id="UP001216907"/>
    </source>
</evidence>
<feature type="domain" description="CusB-like beta-barrel" evidence="3">
    <location>
        <begin position="286"/>
        <end position="355"/>
    </location>
</feature>
<dbReference type="InterPro" id="IPR006143">
    <property type="entry name" value="RND_pump_MFP"/>
</dbReference>
<dbReference type="RefSeq" id="WP_277862045.1">
    <property type="nucleotide sequence ID" value="NZ_JARRAG010000002.1"/>
</dbReference>
<dbReference type="EMBL" id="JARRAG010000002">
    <property type="protein sequence ID" value="MDG3005715.1"/>
    <property type="molecule type" value="Genomic_DNA"/>
</dbReference>
<comment type="caution">
    <text evidence="4">The sequence shown here is derived from an EMBL/GenBank/DDBJ whole genome shotgun (WGS) entry which is preliminary data.</text>
</comment>
<keyword evidence="5" id="KW-1185">Reference proteome</keyword>
<dbReference type="Gene3D" id="2.40.30.170">
    <property type="match status" value="1"/>
</dbReference>
<evidence type="ECO:0000256" key="2">
    <source>
        <dbReference type="SAM" id="MobiDB-lite"/>
    </source>
</evidence>
<dbReference type="SUPFAM" id="SSF111369">
    <property type="entry name" value="HlyD-like secretion proteins"/>
    <property type="match status" value="1"/>
</dbReference>
<feature type="compositionally biased region" description="Low complexity" evidence="2">
    <location>
        <begin position="443"/>
        <end position="456"/>
    </location>
</feature>
<proteinExistence type="inferred from homology"/>
<comment type="similarity">
    <text evidence="1">Belongs to the membrane fusion protein (MFP) (TC 8.A.1) family.</text>
</comment>
<feature type="compositionally biased region" description="Basic and acidic residues" evidence="2">
    <location>
        <begin position="432"/>
        <end position="442"/>
    </location>
</feature>
<dbReference type="Proteomes" id="UP001216907">
    <property type="component" value="Unassembled WGS sequence"/>
</dbReference>
<dbReference type="Pfam" id="PF25954">
    <property type="entry name" value="Beta-barrel_RND_2"/>
    <property type="match status" value="1"/>
</dbReference>
<organism evidence="4 5">
    <name type="scientific">Paludisphaera mucosa</name>
    <dbReference type="NCBI Taxonomy" id="3030827"/>
    <lineage>
        <taxon>Bacteria</taxon>
        <taxon>Pseudomonadati</taxon>
        <taxon>Planctomycetota</taxon>
        <taxon>Planctomycetia</taxon>
        <taxon>Isosphaerales</taxon>
        <taxon>Isosphaeraceae</taxon>
        <taxon>Paludisphaera</taxon>
    </lineage>
</organism>
<accession>A0ABT6FDS4</accession>